<evidence type="ECO:0000313" key="2">
    <source>
        <dbReference type="Ensembl" id="ENSMPUP00000018650.1"/>
    </source>
</evidence>
<feature type="compositionally biased region" description="Polar residues" evidence="1">
    <location>
        <begin position="320"/>
        <end position="334"/>
    </location>
</feature>
<protein>
    <submittedName>
        <fullName evidence="2">Uncharacterized protein</fullName>
    </submittedName>
</protein>
<accession>M3Z4Y8</accession>
<reference evidence="2" key="1">
    <citation type="submission" date="2024-06" db="UniProtKB">
        <authorList>
            <consortium name="Ensembl"/>
        </authorList>
    </citation>
    <scope>IDENTIFICATION</scope>
</reference>
<dbReference type="AlphaFoldDB" id="M3Z4Y8"/>
<sequence length="384" mass="40703">MPGSSTTVQSSLYKKIEIIPQISEYQQYKCKIYTGFPPSQSPVQIYREVSTRFQQKTVVCFETRNVSAKDHQGHRPGVCAAGGTRMASGPPSSAYAWHPRTPASQAWQLPALSALVLGPFLACRCTALPLSAVGIQMSQPGSPHTHPCARGLWHLSQFSWAPAPGGSPGLCVWTVGHSSHGAATAGPPSLPGQWPLGFHGPRVCQCSTEAWLETVGLSHGFLTVQIEVSLLPLCVGRSHQAGGGQQEWPLLHVKPAGGPGWGSRGGRHLPPQLRTAGGRIPQSGGTERDKLARGHSYTRQERGQSSLHPDTRAPGGPCPSASTQPALLRGNQTRFSERHSRGPGSHSLLLPQKSAGRRSHGGRPAGPSGAKIPAPFLCRGPPEA</sequence>
<name>M3Z4Y8_MUSPF</name>
<proteinExistence type="predicted"/>
<dbReference type="HOGENOM" id="CLU_719543_0_0_1"/>
<feature type="region of interest" description="Disordered" evidence="1">
    <location>
        <begin position="253"/>
        <end position="384"/>
    </location>
</feature>
<dbReference type="EMBL" id="AEYP01086429">
    <property type="status" value="NOT_ANNOTATED_CDS"/>
    <property type="molecule type" value="Genomic_DNA"/>
</dbReference>
<evidence type="ECO:0000256" key="1">
    <source>
        <dbReference type="SAM" id="MobiDB-lite"/>
    </source>
</evidence>
<feature type="compositionally biased region" description="Basic and acidic residues" evidence="1">
    <location>
        <begin position="286"/>
        <end position="302"/>
    </location>
</feature>
<dbReference type="InParanoid" id="M3Z4Y8"/>
<dbReference type="Ensembl" id="ENSMPUT00000018922.1">
    <property type="protein sequence ID" value="ENSMPUP00000018650.1"/>
    <property type="gene ID" value="ENSMPUG00000018770.1"/>
</dbReference>
<organism evidence="2">
    <name type="scientific">Mustela putorius furo</name>
    <name type="common">European domestic ferret</name>
    <name type="synonym">Mustela furo</name>
    <dbReference type="NCBI Taxonomy" id="9669"/>
    <lineage>
        <taxon>Eukaryota</taxon>
        <taxon>Metazoa</taxon>
        <taxon>Chordata</taxon>
        <taxon>Craniata</taxon>
        <taxon>Vertebrata</taxon>
        <taxon>Euteleostomi</taxon>
        <taxon>Mammalia</taxon>
        <taxon>Eutheria</taxon>
        <taxon>Laurasiatheria</taxon>
        <taxon>Carnivora</taxon>
        <taxon>Caniformia</taxon>
        <taxon>Musteloidea</taxon>
        <taxon>Mustelidae</taxon>
        <taxon>Mustelinae</taxon>
        <taxon>Mustela</taxon>
    </lineage>
</organism>